<evidence type="ECO:0000313" key="2">
    <source>
        <dbReference type="Proteomes" id="UP000187283"/>
    </source>
</evidence>
<dbReference type="EMBL" id="LSSN01000001">
    <property type="protein sequence ID" value="OMJ26621.1"/>
    <property type="molecule type" value="Genomic_DNA"/>
</dbReference>
<comment type="caution">
    <text evidence="1">The sequence shown here is derived from an EMBL/GenBank/DDBJ whole genome shotgun (WGS) entry which is preliminary data.</text>
</comment>
<reference evidence="1 2" key="1">
    <citation type="submission" date="2017-01" db="EMBL/GenBank/DDBJ databases">
        <authorList>
            <person name="Mah S.A."/>
            <person name="Swanson W.J."/>
            <person name="Moy G.W."/>
            <person name="Vacquier V.D."/>
        </authorList>
    </citation>
    <scope>NUCLEOTIDE SEQUENCE [LARGE SCALE GENOMIC DNA]</scope>
    <source>
        <strain evidence="1 2">GSMNP</strain>
    </source>
</reference>
<dbReference type="AlphaFoldDB" id="A0A1R1YI78"/>
<gene>
    <name evidence="1" type="ORF">AYI70_g7</name>
</gene>
<evidence type="ECO:0000313" key="1">
    <source>
        <dbReference type="EMBL" id="OMJ26621.1"/>
    </source>
</evidence>
<name>A0A1R1YI78_9FUNG</name>
<accession>A0A1R1YI78</accession>
<dbReference type="OrthoDB" id="10402536at2759"/>
<proteinExistence type="predicted"/>
<keyword evidence="2" id="KW-1185">Reference proteome</keyword>
<sequence length="260" mass="29938">MGTNTYIDHRQKYEYKKAIGVKRHTELSINKENIFDLKELYTRNCNQAENVTSTKKKIISDLKVKEIEKYHLYSTSRNGFLSPEIGIEEHEYLIDKSTCLNSFEDLRYVDTDPEITVVEEFVTINKKKSGNTTENMYKANNDFGSLNISSKACDEVNASRFEMKAVEIETDNNNLNLPNELEDCATYIDSEIGTSENTLKLYHESGIELDQDLENYIEPNEYINPISGTSLSIKAQLDIYVNDIIKFMESDLEGFAFESY</sequence>
<dbReference type="Proteomes" id="UP000187283">
    <property type="component" value="Unassembled WGS sequence"/>
</dbReference>
<protein>
    <submittedName>
        <fullName evidence="1">Uncharacterized protein</fullName>
    </submittedName>
</protein>
<organism evidence="1 2">
    <name type="scientific">Smittium culicis</name>
    <dbReference type="NCBI Taxonomy" id="133412"/>
    <lineage>
        <taxon>Eukaryota</taxon>
        <taxon>Fungi</taxon>
        <taxon>Fungi incertae sedis</taxon>
        <taxon>Zoopagomycota</taxon>
        <taxon>Kickxellomycotina</taxon>
        <taxon>Harpellomycetes</taxon>
        <taxon>Harpellales</taxon>
        <taxon>Legeriomycetaceae</taxon>
        <taxon>Smittium</taxon>
    </lineage>
</organism>